<proteinExistence type="predicted"/>
<dbReference type="InterPro" id="IPR042236">
    <property type="entry name" value="PI3K_accessory_sf"/>
</dbReference>
<evidence type="ECO:0000259" key="2">
    <source>
        <dbReference type="Pfam" id="PF09450"/>
    </source>
</evidence>
<name>A0ABY9WM24_9BACT</name>
<dbReference type="Gene3D" id="1.25.40.70">
    <property type="entry name" value="Phosphatidylinositol 3-kinase, accessory domain (PIK)"/>
    <property type="match status" value="1"/>
</dbReference>
<evidence type="ECO:0000313" key="4">
    <source>
        <dbReference type="Proteomes" id="UP001611383"/>
    </source>
</evidence>
<reference evidence="3 4" key="1">
    <citation type="submission" date="2019-08" db="EMBL/GenBank/DDBJ databases">
        <title>Archangium and Cystobacter genomes.</title>
        <authorList>
            <person name="Chen I.-C.K."/>
            <person name="Wielgoss S."/>
        </authorList>
    </citation>
    <scope>NUCLEOTIDE SEQUENCE [LARGE SCALE GENOMIC DNA]</scope>
    <source>
        <strain evidence="3 4">Cbm 6</strain>
    </source>
</reference>
<feature type="region of interest" description="Disordered" evidence="1">
    <location>
        <begin position="110"/>
        <end position="159"/>
    </location>
</feature>
<feature type="domain" description="DUF2019" evidence="2">
    <location>
        <begin position="39"/>
        <end position="92"/>
    </location>
</feature>
<organism evidence="3 4">
    <name type="scientific">Archangium minus</name>
    <dbReference type="NCBI Taxonomy" id="83450"/>
    <lineage>
        <taxon>Bacteria</taxon>
        <taxon>Pseudomonadati</taxon>
        <taxon>Myxococcota</taxon>
        <taxon>Myxococcia</taxon>
        <taxon>Myxococcales</taxon>
        <taxon>Cystobacterineae</taxon>
        <taxon>Archangiaceae</taxon>
        <taxon>Archangium</taxon>
    </lineage>
</organism>
<protein>
    <submittedName>
        <fullName evidence="3">DUF2019 domain-containing protein</fullName>
    </submittedName>
</protein>
<dbReference type="EMBL" id="CP043494">
    <property type="protein sequence ID" value="WNG42787.1"/>
    <property type="molecule type" value="Genomic_DNA"/>
</dbReference>
<evidence type="ECO:0000256" key="1">
    <source>
        <dbReference type="SAM" id="MobiDB-lite"/>
    </source>
</evidence>
<dbReference type="Pfam" id="PF09450">
    <property type="entry name" value="DUF2019"/>
    <property type="match status" value="1"/>
</dbReference>
<keyword evidence="4" id="KW-1185">Reference proteome</keyword>
<accession>A0ABY9WM24</accession>
<dbReference type="InterPro" id="IPR016024">
    <property type="entry name" value="ARM-type_fold"/>
</dbReference>
<gene>
    <name evidence="3" type="ORF">F0U60_00740</name>
</gene>
<evidence type="ECO:0000313" key="3">
    <source>
        <dbReference type="EMBL" id="WNG42787.1"/>
    </source>
</evidence>
<sequence>MVKSLEKLVEEFAYHVQAQNEEIFKGDARTGNKHAKKALAAFLQLRSHGDTGRDALAVLFSHPRMDVRVMAAVFLLRHRTAEAKAILEEAAKGQGLVPFGASEALKRWEEGTWALDPAEDDAGQSEEPRPTPPTKRSRPRTERAASARQRGSKRDKPGG</sequence>
<dbReference type="SUPFAM" id="SSF48371">
    <property type="entry name" value="ARM repeat"/>
    <property type="match status" value="1"/>
</dbReference>
<dbReference type="InterPro" id="IPR018568">
    <property type="entry name" value="DUF2019"/>
</dbReference>
<dbReference type="Proteomes" id="UP001611383">
    <property type="component" value="Chromosome"/>
</dbReference>